<keyword evidence="3" id="KW-1185">Reference proteome</keyword>
<evidence type="ECO:0000313" key="2">
    <source>
        <dbReference type="EMBL" id="GEP58480.1"/>
    </source>
</evidence>
<dbReference type="Proteomes" id="UP000321058">
    <property type="component" value="Unassembled WGS sequence"/>
</dbReference>
<proteinExistence type="predicted"/>
<evidence type="ECO:0000313" key="3">
    <source>
        <dbReference type="Proteomes" id="UP000321058"/>
    </source>
</evidence>
<dbReference type="AlphaFoldDB" id="A0A512NHQ8"/>
<name>A0A512NHQ8_9HYPH</name>
<sequence length="79" mass="8873">MQTIFVMVKCELGRAYDVADDACNVEQVSEVYSTSGQYDLLMKCYLDEKTDIGHFVTSKIQTLAGVKDTFTLITFKAFS</sequence>
<dbReference type="OrthoDB" id="9799041at2"/>
<dbReference type="Pfam" id="PF01037">
    <property type="entry name" value="AsnC_trans_reg"/>
    <property type="match status" value="1"/>
</dbReference>
<reference evidence="2 3" key="1">
    <citation type="submission" date="2019-07" db="EMBL/GenBank/DDBJ databases">
        <title>Whole genome shotgun sequence of Reyranella soli NBRC 108950.</title>
        <authorList>
            <person name="Hosoyama A."/>
            <person name="Uohara A."/>
            <person name="Ohji S."/>
            <person name="Ichikawa N."/>
        </authorList>
    </citation>
    <scope>NUCLEOTIDE SEQUENCE [LARGE SCALE GENOMIC DNA]</scope>
    <source>
        <strain evidence="2 3">NBRC 108950</strain>
    </source>
</reference>
<dbReference type="EMBL" id="BKAJ01000101">
    <property type="protein sequence ID" value="GEP58480.1"/>
    <property type="molecule type" value="Genomic_DNA"/>
</dbReference>
<dbReference type="RefSeq" id="WP_147153754.1">
    <property type="nucleotide sequence ID" value="NZ_BKAJ01000101.1"/>
</dbReference>
<protein>
    <submittedName>
        <fullName evidence="2">AsnC family transcriptional regulator</fullName>
    </submittedName>
</protein>
<organism evidence="2 3">
    <name type="scientific">Reyranella soli</name>
    <dbReference type="NCBI Taxonomy" id="1230389"/>
    <lineage>
        <taxon>Bacteria</taxon>
        <taxon>Pseudomonadati</taxon>
        <taxon>Pseudomonadota</taxon>
        <taxon>Alphaproteobacteria</taxon>
        <taxon>Hyphomicrobiales</taxon>
        <taxon>Reyranellaceae</taxon>
        <taxon>Reyranella</taxon>
    </lineage>
</organism>
<gene>
    <name evidence="2" type="ORF">RSO01_56460</name>
</gene>
<comment type="caution">
    <text evidence="2">The sequence shown here is derived from an EMBL/GenBank/DDBJ whole genome shotgun (WGS) entry which is preliminary data.</text>
</comment>
<dbReference type="SUPFAM" id="SSF54909">
    <property type="entry name" value="Dimeric alpha+beta barrel"/>
    <property type="match status" value="1"/>
</dbReference>
<evidence type="ECO:0000259" key="1">
    <source>
        <dbReference type="Pfam" id="PF01037"/>
    </source>
</evidence>
<dbReference type="Gene3D" id="3.30.70.920">
    <property type="match status" value="1"/>
</dbReference>
<dbReference type="InterPro" id="IPR019887">
    <property type="entry name" value="Tscrpt_reg_AsnC/Lrp_C"/>
</dbReference>
<feature type="domain" description="Transcription regulator AsnC/Lrp ligand binding" evidence="1">
    <location>
        <begin position="6"/>
        <end position="76"/>
    </location>
</feature>
<dbReference type="InterPro" id="IPR011008">
    <property type="entry name" value="Dimeric_a/b-barrel"/>
</dbReference>
<accession>A0A512NHQ8</accession>